<proteinExistence type="predicted"/>
<gene>
    <name evidence="3" type="ORF">NCTC13063_01984</name>
</gene>
<feature type="signal peptide" evidence="2">
    <location>
        <begin position="1"/>
        <end position="22"/>
    </location>
</feature>
<feature type="compositionally biased region" description="Basic and acidic residues" evidence="1">
    <location>
        <begin position="84"/>
        <end position="99"/>
    </location>
</feature>
<dbReference type="PROSITE" id="PS00018">
    <property type="entry name" value="EF_HAND_1"/>
    <property type="match status" value="1"/>
</dbReference>
<sequence length="291" mass="30939">MKKVVIVTVCAAMMLSGCGTYAGTGAWAGGSLGSVLGSAIGGIAGGPRGSDVGTIVGMAGGAVIGGAIGTAADQKRQEGLEQYRRDRAERERQRQERRQSSAVEGDQYESYGYGQSANSGSSYDTTDSGFDATNSGDDRIYDFNGSDYTGDYSAGQPVTTYPDASNAEKITGGYTYTPTIEIINARFVDDNQNGELNRNEVCKLIFEIMNRGDKTVYDVVPTVIEATGNRHIYISPSIHVEKIDPGKGIRYTALIKSDGKLKDGSAKFCASVILGNKAISKVSEFNIPTRR</sequence>
<dbReference type="EMBL" id="UGTJ01000001">
    <property type="protein sequence ID" value="SUB80688.1"/>
    <property type="molecule type" value="Genomic_DNA"/>
</dbReference>
<dbReference type="InterPro" id="IPR018247">
    <property type="entry name" value="EF_Hand_1_Ca_BS"/>
</dbReference>
<name>A0AAQ1UII3_9BACT</name>
<reference evidence="3 4" key="1">
    <citation type="submission" date="2018-06" db="EMBL/GenBank/DDBJ databases">
        <authorList>
            <consortium name="Pathogen Informatics"/>
            <person name="Doyle S."/>
        </authorList>
    </citation>
    <scope>NUCLEOTIDE SEQUENCE [LARGE SCALE GENOMIC DNA]</scope>
    <source>
        <strain evidence="3 4">NCTC13063</strain>
    </source>
</reference>
<keyword evidence="2" id="KW-0732">Signal</keyword>
<evidence type="ECO:0000256" key="1">
    <source>
        <dbReference type="SAM" id="MobiDB-lite"/>
    </source>
</evidence>
<protein>
    <submittedName>
        <fullName evidence="3">Surface antigen</fullName>
    </submittedName>
</protein>
<accession>A0AAQ1UII3</accession>
<feature type="region of interest" description="Disordered" evidence="1">
    <location>
        <begin position="84"/>
        <end position="137"/>
    </location>
</feature>
<evidence type="ECO:0000256" key="2">
    <source>
        <dbReference type="SAM" id="SignalP"/>
    </source>
</evidence>
<feature type="chain" id="PRO_5043022473" evidence="2">
    <location>
        <begin position="23"/>
        <end position="291"/>
    </location>
</feature>
<comment type="caution">
    <text evidence="3">The sequence shown here is derived from an EMBL/GenBank/DDBJ whole genome shotgun (WGS) entry which is preliminary data.</text>
</comment>
<dbReference type="Proteomes" id="UP000255283">
    <property type="component" value="Unassembled WGS sequence"/>
</dbReference>
<dbReference type="RefSeq" id="WP_048799893.1">
    <property type="nucleotide sequence ID" value="NZ_DBFWLE010000027.1"/>
</dbReference>
<evidence type="ECO:0000313" key="4">
    <source>
        <dbReference type="Proteomes" id="UP000255283"/>
    </source>
</evidence>
<evidence type="ECO:0000313" key="3">
    <source>
        <dbReference type="EMBL" id="SUB80688.1"/>
    </source>
</evidence>
<dbReference type="PROSITE" id="PS51257">
    <property type="entry name" value="PROKAR_LIPOPROTEIN"/>
    <property type="match status" value="1"/>
</dbReference>
<organism evidence="3 4">
    <name type="scientific">Segatella buccae</name>
    <dbReference type="NCBI Taxonomy" id="28126"/>
    <lineage>
        <taxon>Bacteria</taxon>
        <taxon>Pseudomonadati</taxon>
        <taxon>Bacteroidota</taxon>
        <taxon>Bacteroidia</taxon>
        <taxon>Bacteroidales</taxon>
        <taxon>Prevotellaceae</taxon>
        <taxon>Segatella</taxon>
    </lineage>
</organism>
<feature type="compositionally biased region" description="Polar residues" evidence="1">
    <location>
        <begin position="113"/>
        <end position="135"/>
    </location>
</feature>
<dbReference type="AlphaFoldDB" id="A0AAQ1UII3"/>